<evidence type="ECO:0000313" key="1">
    <source>
        <dbReference type="EMBL" id="AYV19850.1"/>
    </source>
</evidence>
<proteinExistence type="predicted"/>
<protein>
    <submittedName>
        <fullName evidence="1">Uncharacterized protein</fullName>
    </submittedName>
</protein>
<dbReference type="AlphaFoldDB" id="A0A3G4V582"/>
<evidence type="ECO:0000313" key="3">
    <source>
        <dbReference type="Proteomes" id="UP000279760"/>
    </source>
</evidence>
<gene>
    <name evidence="1" type="ORF">ECB94_00440</name>
    <name evidence="2" type="ORF">ECB94_00495</name>
</gene>
<reference evidence="1 3" key="1">
    <citation type="submission" date="2018-11" db="EMBL/GenBank/DDBJ databases">
        <title>Complete Genome Sequence of Vbrio mediterranei 117-T6: a Potential Pathogen Bacteria Isolated from the Conchocelis of Pyropia.</title>
        <authorList>
            <person name="Liu Q."/>
        </authorList>
    </citation>
    <scope>NUCLEOTIDE SEQUENCE [LARGE SCALE GENOMIC DNA]</scope>
    <source>
        <strain evidence="1 3">117-T6</strain>
    </source>
</reference>
<accession>A0A3G4V582</accession>
<dbReference type="Proteomes" id="UP000279760">
    <property type="component" value="Chromosome 1"/>
</dbReference>
<dbReference type="EMBL" id="CP033577">
    <property type="protein sequence ID" value="AYV19860.1"/>
    <property type="molecule type" value="Genomic_DNA"/>
</dbReference>
<sequence>MENKIAMTVFNQNFGTMDQDDGSKMEWANCQTLTDFQVNGNKCGCQIGKVAVVTDNHFAVSKQLKAELEAAQAPIEIIGSVGMGVVQGKSTFVLKSFEIAKANKHG</sequence>
<organism evidence="1 3">
    <name type="scientific">Vibrio mediterranei</name>
    <dbReference type="NCBI Taxonomy" id="689"/>
    <lineage>
        <taxon>Bacteria</taxon>
        <taxon>Pseudomonadati</taxon>
        <taxon>Pseudomonadota</taxon>
        <taxon>Gammaproteobacteria</taxon>
        <taxon>Vibrionales</taxon>
        <taxon>Vibrionaceae</taxon>
        <taxon>Vibrio</taxon>
    </lineage>
</organism>
<evidence type="ECO:0000313" key="2">
    <source>
        <dbReference type="EMBL" id="AYV19860.1"/>
    </source>
</evidence>
<name>A0A3G4V582_9VIBR</name>
<dbReference type="RefSeq" id="WP_006075461.1">
    <property type="nucleotide sequence ID" value="NZ_CP033577.1"/>
</dbReference>
<dbReference type="EMBL" id="CP033577">
    <property type="protein sequence ID" value="AYV19850.1"/>
    <property type="molecule type" value="Genomic_DNA"/>
</dbReference>